<proteinExistence type="predicted"/>
<comment type="caution">
    <text evidence="2">The sequence shown here is derived from an EMBL/GenBank/DDBJ whole genome shotgun (WGS) entry which is preliminary data.</text>
</comment>
<dbReference type="AlphaFoldDB" id="A0ABD0Q8J9"/>
<keyword evidence="3" id="KW-1185">Reference proteome</keyword>
<feature type="region of interest" description="Disordered" evidence="1">
    <location>
        <begin position="1"/>
        <end position="20"/>
    </location>
</feature>
<dbReference type="EMBL" id="JAMKFB020000010">
    <property type="protein sequence ID" value="KAL0182230.1"/>
    <property type="molecule type" value="Genomic_DNA"/>
</dbReference>
<protein>
    <submittedName>
        <fullName evidence="2">Uncharacterized protein</fullName>
    </submittedName>
</protein>
<evidence type="ECO:0000256" key="1">
    <source>
        <dbReference type="SAM" id="MobiDB-lite"/>
    </source>
</evidence>
<accession>A0ABD0Q8J9</accession>
<evidence type="ECO:0000313" key="3">
    <source>
        <dbReference type="Proteomes" id="UP001529510"/>
    </source>
</evidence>
<feature type="non-terminal residue" evidence="2">
    <location>
        <position position="243"/>
    </location>
</feature>
<name>A0ABD0Q8J9_CIRMR</name>
<evidence type="ECO:0000313" key="2">
    <source>
        <dbReference type="EMBL" id="KAL0182230.1"/>
    </source>
</evidence>
<organism evidence="2 3">
    <name type="scientific">Cirrhinus mrigala</name>
    <name type="common">Mrigala</name>
    <dbReference type="NCBI Taxonomy" id="683832"/>
    <lineage>
        <taxon>Eukaryota</taxon>
        <taxon>Metazoa</taxon>
        <taxon>Chordata</taxon>
        <taxon>Craniata</taxon>
        <taxon>Vertebrata</taxon>
        <taxon>Euteleostomi</taxon>
        <taxon>Actinopterygii</taxon>
        <taxon>Neopterygii</taxon>
        <taxon>Teleostei</taxon>
        <taxon>Ostariophysi</taxon>
        <taxon>Cypriniformes</taxon>
        <taxon>Cyprinidae</taxon>
        <taxon>Labeoninae</taxon>
        <taxon>Labeonini</taxon>
        <taxon>Cirrhinus</taxon>
    </lineage>
</organism>
<gene>
    <name evidence="2" type="ORF">M9458_021605</name>
</gene>
<dbReference type="Proteomes" id="UP001529510">
    <property type="component" value="Unassembled WGS sequence"/>
</dbReference>
<reference evidence="2 3" key="1">
    <citation type="submission" date="2024-05" db="EMBL/GenBank/DDBJ databases">
        <title>Genome sequencing and assembly of Indian major carp, Cirrhinus mrigala (Hamilton, 1822).</title>
        <authorList>
            <person name="Mohindra V."/>
            <person name="Chowdhury L.M."/>
            <person name="Lal K."/>
            <person name="Jena J.K."/>
        </authorList>
    </citation>
    <scope>NUCLEOTIDE SEQUENCE [LARGE SCALE GENOMIC DNA]</scope>
    <source>
        <strain evidence="2">CM1030</strain>
        <tissue evidence="2">Blood</tissue>
    </source>
</reference>
<feature type="non-terminal residue" evidence="2">
    <location>
        <position position="1"/>
    </location>
</feature>
<sequence length="243" mass="25830">VSSSHDHHSRNTSRHIDNALNTHSLITLKPSRHPTVNCAAHDGTPEASSVHESAPEASYVHQSVHQSEATPVHEVVLVPPEVAASGVLSRNSRGISFRYRTSQGGGICCYISPEVAADAAEPPEVAATAAVFPEVMAPTAVSPETPAHAAEPPEAAVFASAPYMVVAPSNTLTLSQEPCIWPVTVTETVYEILSYPKPTMETTFELSACQVTANEIIHKLSTCPVTAKRPLIVQPRSKGVHLP</sequence>